<dbReference type="SUPFAM" id="SSF54236">
    <property type="entry name" value="Ubiquitin-like"/>
    <property type="match status" value="1"/>
</dbReference>
<protein>
    <recommendedName>
        <fullName evidence="1">Ubiquitin-like domain-containing protein</fullName>
    </recommendedName>
</protein>
<name>A0A2B7XN75_9EURO</name>
<dbReference type="EMBL" id="PDNB01000087">
    <property type="protein sequence ID" value="PGH10221.1"/>
    <property type="molecule type" value="Genomic_DNA"/>
</dbReference>
<organism evidence="2 3">
    <name type="scientific">Helicocarpus griseus UAMH5409</name>
    <dbReference type="NCBI Taxonomy" id="1447875"/>
    <lineage>
        <taxon>Eukaryota</taxon>
        <taxon>Fungi</taxon>
        <taxon>Dikarya</taxon>
        <taxon>Ascomycota</taxon>
        <taxon>Pezizomycotina</taxon>
        <taxon>Eurotiomycetes</taxon>
        <taxon>Eurotiomycetidae</taxon>
        <taxon>Onygenales</taxon>
        <taxon>Ajellomycetaceae</taxon>
        <taxon>Helicocarpus</taxon>
    </lineage>
</organism>
<sequence length="485" mass="54562">MNCRIGPCKSSNFPDLVILDNSRLLISFRRTLRVPKTDGDYPLPPELGLFPLFSVKQFEKYLPESMVATGGLFFPMHEREAMWIRFKSDRQFAVKIYVGGVNVVSGEPAMENVETKLRRQKLHSEEESLQDYIVTPWQAWIDGLTTAPGMARQFVVATGGQGFAAQSQITGEAVVGELQFEVTKGGTPMSVTYLGTTKVMRVGLASGIPGFMEDFEKEFGLLKGGSKGLRIRSVPNRAFSLAYWGIRPGDEIVVEQVFGPNTITITAKSLSGKLFRTQIRCDTTVRDLKEVLAKEWQLLGLRLETIYNGEVLDDGKFSGDPLSHGSFIYVNIYFPGQRSRNDPVGWETGITARGQIIQEIDRDKYRPEDWDRSSTTTFNVQVLSAAVFERMLGIAPPPCSIKPRTYRKHKLPFFELPDEQTSLVEGQLERLQLEPGEPMEGIETGFKYPEDWKEYAVVQLNPDGPKREFRTVSELEAEVEAGMFQ</sequence>
<evidence type="ECO:0000313" key="3">
    <source>
        <dbReference type="Proteomes" id="UP000223968"/>
    </source>
</evidence>
<dbReference type="InterPro" id="IPR000626">
    <property type="entry name" value="Ubiquitin-like_dom"/>
</dbReference>
<reference evidence="2 3" key="1">
    <citation type="submission" date="2017-10" db="EMBL/GenBank/DDBJ databases">
        <title>Comparative genomics in systemic dimorphic fungi from Ajellomycetaceae.</title>
        <authorList>
            <person name="Munoz J.F."/>
            <person name="Mcewen J.G."/>
            <person name="Clay O.K."/>
            <person name="Cuomo C.A."/>
        </authorList>
    </citation>
    <scope>NUCLEOTIDE SEQUENCE [LARGE SCALE GENOMIC DNA]</scope>
    <source>
        <strain evidence="2 3">UAMH5409</strain>
    </source>
</reference>
<dbReference type="STRING" id="1447875.A0A2B7XN75"/>
<evidence type="ECO:0000313" key="2">
    <source>
        <dbReference type="EMBL" id="PGH10221.1"/>
    </source>
</evidence>
<dbReference type="OrthoDB" id="428577at2759"/>
<feature type="domain" description="Ubiquitin-like" evidence="1">
    <location>
        <begin position="263"/>
        <end position="337"/>
    </location>
</feature>
<gene>
    <name evidence="2" type="ORF">AJ79_05476</name>
</gene>
<dbReference type="InterPro" id="IPR029071">
    <property type="entry name" value="Ubiquitin-like_domsf"/>
</dbReference>
<accession>A0A2B7XN75</accession>
<dbReference type="CDD" id="cd17039">
    <property type="entry name" value="Ubl_ubiquitin_like"/>
    <property type="match status" value="1"/>
</dbReference>
<proteinExistence type="predicted"/>
<evidence type="ECO:0000259" key="1">
    <source>
        <dbReference type="PROSITE" id="PS50053"/>
    </source>
</evidence>
<dbReference type="Proteomes" id="UP000223968">
    <property type="component" value="Unassembled WGS sequence"/>
</dbReference>
<dbReference type="Gene3D" id="3.10.20.90">
    <property type="entry name" value="Phosphatidylinositol 3-kinase Catalytic Subunit, Chain A, domain 1"/>
    <property type="match status" value="1"/>
</dbReference>
<comment type="caution">
    <text evidence="2">The sequence shown here is derived from an EMBL/GenBank/DDBJ whole genome shotgun (WGS) entry which is preliminary data.</text>
</comment>
<keyword evidence="3" id="KW-1185">Reference proteome</keyword>
<dbReference type="AlphaFoldDB" id="A0A2B7XN75"/>
<dbReference type="PROSITE" id="PS50053">
    <property type="entry name" value="UBIQUITIN_2"/>
    <property type="match status" value="1"/>
</dbReference>